<comment type="subcellular location">
    <subcellularLocation>
        <location evidence="1">Endomembrane system</location>
        <topology evidence="1">Multi-pass membrane protein</topology>
    </subcellularLocation>
</comment>
<evidence type="ECO:0000313" key="8">
    <source>
        <dbReference type="Proteomes" id="UP000193420"/>
    </source>
</evidence>
<protein>
    <recommendedName>
        <fullName evidence="6">DUF1232 domain-containing protein</fullName>
    </recommendedName>
</protein>
<evidence type="ECO:0000313" key="7">
    <source>
        <dbReference type="EMBL" id="SMG48466.1"/>
    </source>
</evidence>
<keyword evidence="3 5" id="KW-1133">Transmembrane helix</keyword>
<dbReference type="OrthoDB" id="9800202at2"/>
<evidence type="ECO:0000256" key="3">
    <source>
        <dbReference type="ARBA" id="ARBA00022989"/>
    </source>
</evidence>
<gene>
    <name evidence="7" type="ORF">SAMN03080602_03754</name>
</gene>
<evidence type="ECO:0000259" key="6">
    <source>
        <dbReference type="Pfam" id="PF06803"/>
    </source>
</evidence>
<evidence type="ECO:0000256" key="5">
    <source>
        <dbReference type="SAM" id="Phobius"/>
    </source>
</evidence>
<evidence type="ECO:0000256" key="4">
    <source>
        <dbReference type="ARBA" id="ARBA00023136"/>
    </source>
</evidence>
<dbReference type="AlphaFoldDB" id="A0A1X7L3N3"/>
<dbReference type="STRING" id="188872.SAMN03080602_03754"/>
<accession>A0A1X7L3N3</accession>
<dbReference type="GO" id="GO:0012505">
    <property type="term" value="C:endomembrane system"/>
    <property type="evidence" value="ECO:0007669"/>
    <property type="project" value="UniProtKB-SubCell"/>
</dbReference>
<keyword evidence="8" id="KW-1185">Reference proteome</keyword>
<proteinExistence type="predicted"/>
<dbReference type="InterPro" id="IPR010652">
    <property type="entry name" value="DUF1232"/>
</dbReference>
<dbReference type="Proteomes" id="UP000193420">
    <property type="component" value="Unassembled WGS sequence"/>
</dbReference>
<name>A0A1X7L3N3_9FLAO</name>
<keyword evidence="4 5" id="KW-0472">Membrane</keyword>
<reference evidence="8" key="1">
    <citation type="submission" date="2017-04" db="EMBL/GenBank/DDBJ databases">
        <authorList>
            <person name="Varghese N."/>
            <person name="Submissions S."/>
        </authorList>
    </citation>
    <scope>NUCLEOTIDE SEQUENCE [LARGE SCALE GENOMIC DNA]</scope>
    <source>
        <strain evidence="8">DSM 19835</strain>
    </source>
</reference>
<feature type="transmembrane region" description="Helical" evidence="5">
    <location>
        <begin position="32"/>
        <end position="49"/>
    </location>
</feature>
<sequence>MLIIKKLKAKAKKLMLDLVVLHLAYQNSKTPWTAKAIIVITLGYVLSPIDLIPDFIPILGLLDDLILLPLGIYLAIKLIPKEVLETSRILAKTYEWERKKSVMAVLIIALIWIGIACTTINLILYNKY</sequence>
<dbReference type="EMBL" id="FXAO01000009">
    <property type="protein sequence ID" value="SMG48466.1"/>
    <property type="molecule type" value="Genomic_DNA"/>
</dbReference>
<dbReference type="Pfam" id="PF06803">
    <property type="entry name" value="DUF1232"/>
    <property type="match status" value="1"/>
</dbReference>
<feature type="domain" description="DUF1232" evidence="6">
    <location>
        <begin position="34"/>
        <end position="70"/>
    </location>
</feature>
<dbReference type="RefSeq" id="WP_085500446.1">
    <property type="nucleotide sequence ID" value="NZ_FXAO01000009.1"/>
</dbReference>
<feature type="transmembrane region" description="Helical" evidence="5">
    <location>
        <begin position="101"/>
        <end position="125"/>
    </location>
</feature>
<organism evidence="7 8">
    <name type="scientific">Arenibacter troitsensis</name>
    <dbReference type="NCBI Taxonomy" id="188872"/>
    <lineage>
        <taxon>Bacteria</taxon>
        <taxon>Pseudomonadati</taxon>
        <taxon>Bacteroidota</taxon>
        <taxon>Flavobacteriia</taxon>
        <taxon>Flavobacteriales</taxon>
        <taxon>Flavobacteriaceae</taxon>
        <taxon>Arenibacter</taxon>
    </lineage>
</organism>
<keyword evidence="2 5" id="KW-0812">Transmembrane</keyword>
<evidence type="ECO:0000256" key="2">
    <source>
        <dbReference type="ARBA" id="ARBA00022692"/>
    </source>
</evidence>
<evidence type="ECO:0000256" key="1">
    <source>
        <dbReference type="ARBA" id="ARBA00004127"/>
    </source>
</evidence>